<evidence type="ECO:0000313" key="2">
    <source>
        <dbReference type="EMBL" id="MFF5294056.1"/>
    </source>
</evidence>
<dbReference type="EMBL" id="JBIAZU010000006">
    <property type="protein sequence ID" value="MFF5294056.1"/>
    <property type="molecule type" value="Genomic_DNA"/>
</dbReference>
<comment type="caution">
    <text evidence="2">The sequence shown here is derived from an EMBL/GenBank/DDBJ whole genome shotgun (WGS) entry which is preliminary data.</text>
</comment>
<keyword evidence="1" id="KW-0732">Signal</keyword>
<name>A0ABW6WL98_9ACTN</name>
<sequence>MKSTRLLTAAVATAVALGVSAFAVTPAQAAVTKSFSNSSADGASWGTVTFTNYSYTADVYIYRDSSASISFQICADQFLNNGAPAQLPNTCRSASNGGSIGSTRHVTLSASENIAKIGFATTYQYVNGAYADGDWTYAF</sequence>
<accession>A0ABW6WL98</accession>
<reference evidence="2 3" key="1">
    <citation type="submission" date="2024-10" db="EMBL/GenBank/DDBJ databases">
        <title>The Natural Products Discovery Center: Release of the First 8490 Sequenced Strains for Exploring Actinobacteria Biosynthetic Diversity.</title>
        <authorList>
            <person name="Kalkreuter E."/>
            <person name="Kautsar S.A."/>
            <person name="Yang D."/>
            <person name="Bader C.D."/>
            <person name="Teijaro C.N."/>
            <person name="Fluegel L."/>
            <person name="Davis C.M."/>
            <person name="Simpson J.R."/>
            <person name="Lauterbach L."/>
            <person name="Steele A.D."/>
            <person name="Gui C."/>
            <person name="Meng S."/>
            <person name="Li G."/>
            <person name="Viehrig K."/>
            <person name="Ye F."/>
            <person name="Su P."/>
            <person name="Kiefer A.F."/>
            <person name="Nichols A."/>
            <person name="Cepeda A.J."/>
            <person name="Yan W."/>
            <person name="Fan B."/>
            <person name="Jiang Y."/>
            <person name="Adhikari A."/>
            <person name="Zheng C.-J."/>
            <person name="Schuster L."/>
            <person name="Cowan T.M."/>
            <person name="Smanski M.J."/>
            <person name="Chevrette M.G."/>
            <person name="De Carvalho L.P.S."/>
            <person name="Shen B."/>
        </authorList>
    </citation>
    <scope>NUCLEOTIDE SEQUENCE [LARGE SCALE GENOMIC DNA]</scope>
    <source>
        <strain evidence="2 3">NPDC000087</strain>
    </source>
</reference>
<protein>
    <submittedName>
        <fullName evidence="2">Uncharacterized protein</fullName>
    </submittedName>
</protein>
<feature type="signal peptide" evidence="1">
    <location>
        <begin position="1"/>
        <end position="29"/>
    </location>
</feature>
<evidence type="ECO:0000313" key="3">
    <source>
        <dbReference type="Proteomes" id="UP001602245"/>
    </source>
</evidence>
<feature type="chain" id="PRO_5046009242" evidence="1">
    <location>
        <begin position="30"/>
        <end position="139"/>
    </location>
</feature>
<proteinExistence type="predicted"/>
<keyword evidence="3" id="KW-1185">Reference proteome</keyword>
<dbReference type="Proteomes" id="UP001602245">
    <property type="component" value="Unassembled WGS sequence"/>
</dbReference>
<organism evidence="2 3">
    <name type="scientific">Paractinoplanes globisporus</name>
    <dbReference type="NCBI Taxonomy" id="113565"/>
    <lineage>
        <taxon>Bacteria</taxon>
        <taxon>Bacillati</taxon>
        <taxon>Actinomycetota</taxon>
        <taxon>Actinomycetes</taxon>
        <taxon>Micromonosporales</taxon>
        <taxon>Micromonosporaceae</taxon>
        <taxon>Paractinoplanes</taxon>
    </lineage>
</organism>
<dbReference type="RefSeq" id="WP_020512300.1">
    <property type="nucleotide sequence ID" value="NZ_JBIAZU010000006.1"/>
</dbReference>
<evidence type="ECO:0000256" key="1">
    <source>
        <dbReference type="SAM" id="SignalP"/>
    </source>
</evidence>
<gene>
    <name evidence="2" type="ORF">ACFY35_31865</name>
</gene>